<name>A0A127QVN5_9BURK</name>
<dbReference type="AlphaFoldDB" id="A0A127QVN5"/>
<evidence type="ECO:0000313" key="1">
    <source>
        <dbReference type="EMBL" id="AMP05741.1"/>
    </source>
</evidence>
<dbReference type="OrthoDB" id="9797506at2"/>
<dbReference type="PANTHER" id="PTHR30289:SF1">
    <property type="entry name" value="PEBP (PHOSPHATIDYLETHANOLAMINE-BINDING PROTEIN) FAMILY PROTEIN"/>
    <property type="match status" value="1"/>
</dbReference>
<dbReference type="Proteomes" id="UP000074914">
    <property type="component" value="Chromosome"/>
</dbReference>
<dbReference type="CDD" id="cd00865">
    <property type="entry name" value="PEBP_bact_arch"/>
    <property type="match status" value="1"/>
</dbReference>
<dbReference type="Gene3D" id="3.90.280.10">
    <property type="entry name" value="PEBP-like"/>
    <property type="match status" value="1"/>
</dbReference>
<dbReference type="RefSeq" id="WP_061941855.1">
    <property type="nucleotide sequence ID" value="NZ_CP013234.1"/>
</dbReference>
<accession>A0A127QVN5</accession>
<dbReference type="KEGG" id="cpra:CPter91_3415"/>
<sequence>MKLTSQSFSDNAAIPGEFAFAVIDPATHIALSSNRNPHLAWSEAPAGTQSFALICHDPDVPSSGEDVNQEGREIPSSLPRVDFFHWLLLDIPAAAREIAAGSHSDGVVPGGKAGPAAPDGWRHGLNNYTDWFAGDEQMRGDYHGYDGPCPPWNDTLIHHYVFTLYALDLPSISVNAPINGAKLRAALAGHVLAEASLTGTYTLNPHLQKK</sequence>
<gene>
    <name evidence="2" type="ORF">CPter291_1959</name>
    <name evidence="1" type="ORF">CPter91_3415</name>
</gene>
<dbReference type="PATRIC" id="fig|279113.10.peg.1958"/>
<dbReference type="InterPro" id="IPR036610">
    <property type="entry name" value="PEBP-like_sf"/>
</dbReference>
<dbReference type="Proteomes" id="UP000074561">
    <property type="component" value="Chromosome"/>
</dbReference>
<evidence type="ECO:0000313" key="2">
    <source>
        <dbReference type="EMBL" id="AMP14224.1"/>
    </source>
</evidence>
<dbReference type="SUPFAM" id="SSF49777">
    <property type="entry name" value="PEBP-like"/>
    <property type="match status" value="1"/>
</dbReference>
<dbReference type="EMBL" id="CP013236">
    <property type="protein sequence ID" value="AMP14224.1"/>
    <property type="molecule type" value="Genomic_DNA"/>
</dbReference>
<evidence type="ECO:0000313" key="4">
    <source>
        <dbReference type="Proteomes" id="UP000074914"/>
    </source>
</evidence>
<evidence type="ECO:0000313" key="3">
    <source>
        <dbReference type="Proteomes" id="UP000074561"/>
    </source>
</evidence>
<dbReference type="STRING" id="279113.CPter91_3415"/>
<dbReference type="InterPro" id="IPR008914">
    <property type="entry name" value="PEBP"/>
</dbReference>
<protein>
    <submittedName>
        <fullName evidence="1">Phosphatidylethanolamine-binding family protein</fullName>
    </submittedName>
</protein>
<dbReference type="Pfam" id="PF01161">
    <property type="entry name" value="PBP"/>
    <property type="match status" value="1"/>
</dbReference>
<dbReference type="PANTHER" id="PTHR30289">
    <property type="entry name" value="UNCHARACTERIZED PROTEIN YBCL-RELATED"/>
    <property type="match status" value="1"/>
</dbReference>
<reference evidence="3 4" key="1">
    <citation type="submission" date="2015-11" db="EMBL/GenBank/DDBJ databases">
        <title>Exploring the genomic traits of fungus-feeding bacterial genus Collimonas.</title>
        <authorList>
            <person name="Song C."/>
            <person name="Schmidt R."/>
            <person name="de Jager V."/>
            <person name="Krzyzanowska D."/>
            <person name="Jongedijk E."/>
            <person name="Cankar K."/>
            <person name="Beekwilder J."/>
            <person name="van Veen A."/>
            <person name="de Boer W."/>
            <person name="van Veen J.A."/>
            <person name="Garbeva P."/>
        </authorList>
    </citation>
    <scope>NUCLEOTIDE SEQUENCE [LARGE SCALE GENOMIC DNA]</scope>
    <source>
        <strain evidence="2 4">Ter291</strain>
        <strain evidence="1 3">Ter91</strain>
    </source>
</reference>
<proteinExistence type="predicted"/>
<organism evidence="1 3">
    <name type="scientific">Collimonas pratensis</name>
    <dbReference type="NCBI Taxonomy" id="279113"/>
    <lineage>
        <taxon>Bacteria</taxon>
        <taxon>Pseudomonadati</taxon>
        <taxon>Pseudomonadota</taxon>
        <taxon>Betaproteobacteria</taxon>
        <taxon>Burkholderiales</taxon>
        <taxon>Oxalobacteraceae</taxon>
        <taxon>Collimonas</taxon>
    </lineage>
</organism>
<dbReference type="NCBIfam" id="TIGR00481">
    <property type="entry name" value="YbhB/YbcL family Raf kinase inhibitor-like protein"/>
    <property type="match status" value="1"/>
</dbReference>
<dbReference type="EMBL" id="CP013234">
    <property type="protein sequence ID" value="AMP05741.1"/>
    <property type="molecule type" value="Genomic_DNA"/>
</dbReference>
<dbReference type="InterPro" id="IPR005247">
    <property type="entry name" value="YbhB_YbcL/LppC-like"/>
</dbReference>
<keyword evidence="4" id="KW-1185">Reference proteome</keyword>